<organism evidence="1 2">
    <name type="scientific">Kerstersia gyiorum</name>
    <dbReference type="NCBI Taxonomy" id="206506"/>
    <lineage>
        <taxon>Bacteria</taxon>
        <taxon>Pseudomonadati</taxon>
        <taxon>Pseudomonadota</taxon>
        <taxon>Betaproteobacteria</taxon>
        <taxon>Burkholderiales</taxon>
        <taxon>Alcaligenaceae</taxon>
        <taxon>Kerstersia</taxon>
    </lineage>
</organism>
<sequence length="47" mass="4964">MPWRTGSIAINGKTMSGFMSLPLPLLALTLRRGLSTPACAQTCTDSP</sequence>
<dbReference type="EMBL" id="SGWZ01000001">
    <property type="protein sequence ID" value="RZS72937.1"/>
    <property type="molecule type" value="Genomic_DNA"/>
</dbReference>
<dbReference type="AlphaFoldDB" id="A0A4V2F198"/>
<evidence type="ECO:0000313" key="1">
    <source>
        <dbReference type="EMBL" id="RZS72937.1"/>
    </source>
</evidence>
<name>A0A4V2F198_9BURK</name>
<proteinExistence type="predicted"/>
<protein>
    <submittedName>
        <fullName evidence="1">Uncharacterized protein</fullName>
    </submittedName>
</protein>
<comment type="caution">
    <text evidence="1">The sequence shown here is derived from an EMBL/GenBank/DDBJ whole genome shotgun (WGS) entry which is preliminary data.</text>
</comment>
<reference evidence="1 2" key="1">
    <citation type="submission" date="2019-02" db="EMBL/GenBank/DDBJ databases">
        <title>Genomic Encyclopedia of Type Strains, Phase IV (KMG-IV): sequencing the most valuable type-strain genomes for metagenomic binning, comparative biology and taxonomic classification.</title>
        <authorList>
            <person name="Goeker M."/>
        </authorList>
    </citation>
    <scope>NUCLEOTIDE SEQUENCE [LARGE SCALE GENOMIC DNA]</scope>
    <source>
        <strain evidence="1 2">DSM 16618</strain>
    </source>
</reference>
<evidence type="ECO:0000313" key="2">
    <source>
        <dbReference type="Proteomes" id="UP000292039"/>
    </source>
</evidence>
<gene>
    <name evidence="1" type="ORF">EV679_0120</name>
</gene>
<accession>A0A4V2F198</accession>
<dbReference type="Proteomes" id="UP000292039">
    <property type="component" value="Unassembled WGS sequence"/>
</dbReference>